<keyword evidence="4 7" id="KW-0812">Transmembrane</keyword>
<dbReference type="GO" id="GO:0005886">
    <property type="term" value="C:plasma membrane"/>
    <property type="evidence" value="ECO:0007669"/>
    <property type="project" value="UniProtKB-SubCell"/>
</dbReference>
<evidence type="ECO:0000256" key="5">
    <source>
        <dbReference type="ARBA" id="ARBA00022989"/>
    </source>
</evidence>
<keyword evidence="3" id="KW-1003">Cell membrane</keyword>
<evidence type="ECO:0000256" key="2">
    <source>
        <dbReference type="ARBA" id="ARBA00022448"/>
    </source>
</evidence>
<evidence type="ECO:0000256" key="4">
    <source>
        <dbReference type="ARBA" id="ARBA00022692"/>
    </source>
</evidence>
<evidence type="ECO:0000256" key="3">
    <source>
        <dbReference type="ARBA" id="ARBA00022475"/>
    </source>
</evidence>
<feature type="transmembrane region" description="Helical" evidence="7">
    <location>
        <begin position="408"/>
        <end position="429"/>
    </location>
</feature>
<feature type="domain" description="Major facilitator superfamily (MFS) profile" evidence="8">
    <location>
        <begin position="15"/>
        <end position="462"/>
    </location>
</feature>
<evidence type="ECO:0000313" key="10">
    <source>
        <dbReference type="Proteomes" id="UP001162834"/>
    </source>
</evidence>
<dbReference type="CDD" id="cd17504">
    <property type="entry name" value="MFS_MMR_MDR_like"/>
    <property type="match status" value="1"/>
</dbReference>
<dbReference type="InterPro" id="IPR036259">
    <property type="entry name" value="MFS_trans_sf"/>
</dbReference>
<feature type="transmembrane region" description="Helical" evidence="7">
    <location>
        <begin position="166"/>
        <end position="187"/>
    </location>
</feature>
<dbReference type="InterPro" id="IPR020846">
    <property type="entry name" value="MFS_dom"/>
</dbReference>
<accession>A0A9E6Y1S5</accession>
<feature type="transmembrane region" description="Helical" evidence="7">
    <location>
        <begin position="81"/>
        <end position="100"/>
    </location>
</feature>
<feature type="transmembrane region" description="Helical" evidence="7">
    <location>
        <begin position="308"/>
        <end position="328"/>
    </location>
</feature>
<dbReference type="SUPFAM" id="SSF103473">
    <property type="entry name" value="MFS general substrate transporter"/>
    <property type="match status" value="1"/>
</dbReference>
<feature type="transmembrane region" description="Helical" evidence="7">
    <location>
        <begin position="435"/>
        <end position="457"/>
    </location>
</feature>
<dbReference type="PANTHER" id="PTHR42718">
    <property type="entry name" value="MAJOR FACILITATOR SUPERFAMILY MULTIDRUG TRANSPORTER MFSC"/>
    <property type="match status" value="1"/>
</dbReference>
<organism evidence="9 10">
    <name type="scientific">Capillimicrobium parvum</name>
    <dbReference type="NCBI Taxonomy" id="2884022"/>
    <lineage>
        <taxon>Bacteria</taxon>
        <taxon>Bacillati</taxon>
        <taxon>Actinomycetota</taxon>
        <taxon>Thermoleophilia</taxon>
        <taxon>Solirubrobacterales</taxon>
        <taxon>Capillimicrobiaceae</taxon>
        <taxon>Capillimicrobium</taxon>
    </lineage>
</organism>
<dbReference type="Gene3D" id="1.20.1250.20">
    <property type="entry name" value="MFS general substrate transporter like domains"/>
    <property type="match status" value="1"/>
</dbReference>
<dbReference type="PANTHER" id="PTHR42718:SF46">
    <property type="entry name" value="BLR6921 PROTEIN"/>
    <property type="match status" value="1"/>
</dbReference>
<evidence type="ECO:0000313" key="9">
    <source>
        <dbReference type="EMBL" id="UGS38078.1"/>
    </source>
</evidence>
<evidence type="ECO:0000256" key="7">
    <source>
        <dbReference type="SAM" id="Phobius"/>
    </source>
</evidence>
<dbReference type="KEGG" id="sbae:DSM104329_04500"/>
<feature type="transmembrane region" description="Helical" evidence="7">
    <location>
        <begin position="12"/>
        <end position="30"/>
    </location>
</feature>
<sequence length="475" mass="49500">MPSPDAPARQHHNLTFAVLAVAGMSYSLMQSLVAPALPEIQRDLHTSATAVTWLLTGYLLSASVITPIAGRLGDMFGKERVLVITLAVLTGGTVVAALATSIEVMILGRLLQGAGGAMFPLAFGIIRDEFPREKVAGGIAMMSVFLGLGGGLGIVLAGPIVDNLGYHWLFWLPLAPVAFATIATVLWIPESPLKVPGKVNWAGAALLSSWLVVGLVAISQGSSWGWTSPRMLGSFALTIVLIALWIANERRAAEPLVDMRMMRRRGVWTVNLAAILVGAGMYSSFILIPQFVEMPTGSGYGFGSSVTGAGLFMLPSTTAMLLSGPIAGRMSRRYGSRPPMLLGAAVLTLSFLMLAFVHTDPVDVYVAAALVGFGVGFCFASLANLIVEVVPPEQTGVATGMNTVMRTIGGAIGSTVTAAVIASTVVGGSEPTESGFTMAFMIAAGAAGLALLTTFLVPRPRRGYGRVLAPERAAA</sequence>
<dbReference type="EMBL" id="CP087164">
    <property type="protein sequence ID" value="UGS38078.1"/>
    <property type="molecule type" value="Genomic_DNA"/>
</dbReference>
<dbReference type="PROSITE" id="PS50850">
    <property type="entry name" value="MFS"/>
    <property type="match status" value="1"/>
</dbReference>
<dbReference type="InterPro" id="IPR011701">
    <property type="entry name" value="MFS"/>
</dbReference>
<dbReference type="GO" id="GO:0022857">
    <property type="term" value="F:transmembrane transporter activity"/>
    <property type="evidence" value="ECO:0007669"/>
    <property type="project" value="InterPro"/>
</dbReference>
<dbReference type="RefSeq" id="WP_259312110.1">
    <property type="nucleotide sequence ID" value="NZ_CP087164.1"/>
</dbReference>
<keyword evidence="2" id="KW-0813">Transport</keyword>
<evidence type="ECO:0000259" key="8">
    <source>
        <dbReference type="PROSITE" id="PS50850"/>
    </source>
</evidence>
<feature type="transmembrane region" description="Helical" evidence="7">
    <location>
        <begin position="268"/>
        <end position="288"/>
    </location>
</feature>
<dbReference type="Proteomes" id="UP001162834">
    <property type="component" value="Chromosome"/>
</dbReference>
<dbReference type="Pfam" id="PF07690">
    <property type="entry name" value="MFS_1"/>
    <property type="match status" value="1"/>
</dbReference>
<proteinExistence type="predicted"/>
<feature type="transmembrane region" description="Helical" evidence="7">
    <location>
        <begin position="138"/>
        <end position="160"/>
    </location>
</feature>
<reference evidence="9" key="1">
    <citation type="journal article" date="2022" name="Int. J. Syst. Evol. Microbiol.">
        <title>Pseudomonas aegrilactucae sp. nov. and Pseudomonas morbosilactucae sp. nov., pathogens causing bacterial rot of lettuce in Japan.</title>
        <authorList>
            <person name="Sawada H."/>
            <person name="Fujikawa T."/>
            <person name="Satou M."/>
        </authorList>
    </citation>
    <scope>NUCLEOTIDE SEQUENCE</scope>
    <source>
        <strain evidence="9">0166_1</strain>
    </source>
</reference>
<gene>
    <name evidence="9" type="primary">bmr3_3</name>
    <name evidence="9" type="ORF">DSM104329_04500</name>
</gene>
<feature type="transmembrane region" description="Helical" evidence="7">
    <location>
        <begin position="50"/>
        <end position="69"/>
    </location>
</feature>
<protein>
    <submittedName>
        <fullName evidence="9">Multidrug resistance protein 3</fullName>
    </submittedName>
</protein>
<dbReference type="Gene3D" id="1.20.1720.10">
    <property type="entry name" value="Multidrug resistance protein D"/>
    <property type="match status" value="1"/>
</dbReference>
<feature type="transmembrane region" description="Helical" evidence="7">
    <location>
        <begin position="231"/>
        <end position="247"/>
    </location>
</feature>
<evidence type="ECO:0000256" key="1">
    <source>
        <dbReference type="ARBA" id="ARBA00004651"/>
    </source>
</evidence>
<dbReference type="AlphaFoldDB" id="A0A9E6Y1S5"/>
<name>A0A9E6Y1S5_9ACTN</name>
<comment type="subcellular location">
    <subcellularLocation>
        <location evidence="1">Cell membrane</location>
        <topology evidence="1">Multi-pass membrane protein</topology>
    </subcellularLocation>
</comment>
<feature type="transmembrane region" description="Helical" evidence="7">
    <location>
        <begin position="364"/>
        <end position="387"/>
    </location>
</feature>
<evidence type="ECO:0000256" key="6">
    <source>
        <dbReference type="ARBA" id="ARBA00023136"/>
    </source>
</evidence>
<feature type="transmembrane region" description="Helical" evidence="7">
    <location>
        <begin position="340"/>
        <end position="358"/>
    </location>
</feature>
<feature type="transmembrane region" description="Helical" evidence="7">
    <location>
        <begin position="199"/>
        <end position="219"/>
    </location>
</feature>
<keyword evidence="10" id="KW-1185">Reference proteome</keyword>
<keyword evidence="6 7" id="KW-0472">Membrane</keyword>
<feature type="transmembrane region" description="Helical" evidence="7">
    <location>
        <begin position="106"/>
        <end position="126"/>
    </location>
</feature>
<keyword evidence="5 7" id="KW-1133">Transmembrane helix</keyword>